<proteinExistence type="predicted"/>
<dbReference type="AlphaFoldDB" id="A0A917Y939"/>
<dbReference type="Proteomes" id="UP000600365">
    <property type="component" value="Unassembled WGS sequence"/>
</dbReference>
<organism evidence="1 2">
    <name type="scientific">Streptomyces albiflavescens</name>
    <dbReference type="NCBI Taxonomy" id="1623582"/>
    <lineage>
        <taxon>Bacteria</taxon>
        <taxon>Bacillati</taxon>
        <taxon>Actinomycetota</taxon>
        <taxon>Actinomycetes</taxon>
        <taxon>Kitasatosporales</taxon>
        <taxon>Streptomycetaceae</taxon>
        <taxon>Streptomyces</taxon>
    </lineage>
</organism>
<protein>
    <submittedName>
        <fullName evidence="1">Uncharacterized protein</fullName>
    </submittedName>
</protein>
<evidence type="ECO:0000313" key="2">
    <source>
        <dbReference type="Proteomes" id="UP000600365"/>
    </source>
</evidence>
<reference evidence="1 2" key="1">
    <citation type="journal article" date="2014" name="Int. J. Syst. Evol. Microbiol.">
        <title>Complete genome sequence of Corynebacterium casei LMG S-19264T (=DSM 44701T), isolated from a smear-ripened cheese.</title>
        <authorList>
            <consortium name="US DOE Joint Genome Institute (JGI-PGF)"/>
            <person name="Walter F."/>
            <person name="Albersmeier A."/>
            <person name="Kalinowski J."/>
            <person name="Ruckert C."/>
        </authorList>
    </citation>
    <scope>NUCLEOTIDE SEQUENCE [LARGE SCALE GENOMIC DNA]</scope>
    <source>
        <strain evidence="1 2">CGMCC 4.7111</strain>
    </source>
</reference>
<dbReference type="EMBL" id="BMMM01000010">
    <property type="protein sequence ID" value="GGN75296.1"/>
    <property type="molecule type" value="Genomic_DNA"/>
</dbReference>
<keyword evidence="2" id="KW-1185">Reference proteome</keyword>
<name>A0A917Y939_9ACTN</name>
<sequence>MADIIDAYALAEAWDGMFVRPGEVRTAGEPVPAALQAIEPGELRFPATVGGRQEAAGSQGP</sequence>
<comment type="caution">
    <text evidence="1">The sequence shown here is derived from an EMBL/GenBank/DDBJ whole genome shotgun (WGS) entry which is preliminary data.</text>
</comment>
<gene>
    <name evidence="1" type="ORF">GCM10011579_055220</name>
</gene>
<evidence type="ECO:0000313" key="1">
    <source>
        <dbReference type="EMBL" id="GGN75296.1"/>
    </source>
</evidence>
<dbReference type="RefSeq" id="WP_189188819.1">
    <property type="nucleotide sequence ID" value="NZ_BMMM01000010.1"/>
</dbReference>
<accession>A0A917Y939</accession>